<feature type="compositionally biased region" description="Basic and acidic residues" evidence="1">
    <location>
        <begin position="25"/>
        <end position="42"/>
    </location>
</feature>
<evidence type="ECO:0000313" key="2">
    <source>
        <dbReference type="EMBL" id="MFB9733459.1"/>
    </source>
</evidence>
<dbReference type="EMBL" id="JBHMAX010000036">
    <property type="protein sequence ID" value="MFB9733459.1"/>
    <property type="molecule type" value="Genomic_DNA"/>
</dbReference>
<protein>
    <recommendedName>
        <fullName evidence="4">GDSL-like lipase/acylhydrolase family protein</fullName>
    </recommendedName>
</protein>
<dbReference type="PANTHER" id="PTHR37981">
    <property type="entry name" value="LIPASE 2"/>
    <property type="match status" value="1"/>
</dbReference>
<evidence type="ECO:0000256" key="1">
    <source>
        <dbReference type="SAM" id="MobiDB-lite"/>
    </source>
</evidence>
<feature type="region of interest" description="Disordered" evidence="1">
    <location>
        <begin position="21"/>
        <end position="42"/>
    </location>
</feature>
<evidence type="ECO:0000313" key="3">
    <source>
        <dbReference type="Proteomes" id="UP001589613"/>
    </source>
</evidence>
<dbReference type="Proteomes" id="UP001589613">
    <property type="component" value="Unassembled WGS sequence"/>
</dbReference>
<accession>A0ABV5V6I9</accession>
<dbReference type="InterPro" id="IPR036514">
    <property type="entry name" value="SGNH_hydro_sf"/>
</dbReference>
<dbReference type="RefSeq" id="WP_141339270.1">
    <property type="nucleotide sequence ID" value="NZ_JBHMAX010000036.1"/>
</dbReference>
<dbReference type="SUPFAM" id="SSF52266">
    <property type="entry name" value="SGNH hydrolase"/>
    <property type="match status" value="1"/>
</dbReference>
<dbReference type="Gene3D" id="3.40.50.1110">
    <property type="entry name" value="SGNH hydrolase"/>
    <property type="match status" value="1"/>
</dbReference>
<dbReference type="PANTHER" id="PTHR37981:SF1">
    <property type="entry name" value="SGNH HYDROLASE-TYPE ESTERASE DOMAIN-CONTAINING PROTEIN"/>
    <property type="match status" value="1"/>
</dbReference>
<dbReference type="InterPro" id="IPR037460">
    <property type="entry name" value="SEST-like"/>
</dbReference>
<comment type="caution">
    <text evidence="2">The sequence shown here is derived from an EMBL/GenBank/DDBJ whole genome shotgun (WGS) entry which is preliminary data.</text>
</comment>
<name>A0ABV5V6I9_9MICO</name>
<organism evidence="2 3">
    <name type="scientific">Ornithinimicrobium kibberense</name>
    <dbReference type="NCBI Taxonomy" id="282060"/>
    <lineage>
        <taxon>Bacteria</taxon>
        <taxon>Bacillati</taxon>
        <taxon>Actinomycetota</taxon>
        <taxon>Actinomycetes</taxon>
        <taxon>Micrococcales</taxon>
        <taxon>Ornithinimicrobiaceae</taxon>
        <taxon>Ornithinimicrobium</taxon>
    </lineage>
</organism>
<sequence>MPGQNRSGAFWDSMKIKNQVSEFLEEQHGQEAKKPPERVKSKGIDVRVEPVVRGRYDADSHRWDPASITPGDYRLRITLAKNVIRRGRGMWATAARWSLTDASGIERSGEAPLPELPGADDLNIDVGGEPGGAGDFQKPVREEAGQTSGELSLTARQAGPFTVRITPLFGQDGEIGSAGSTLTYQGQIEDWLICVMGDSFASGQGNPNREGELDFFDDKFAANFTTLFWMDAFDVSGRPPTWQEPLSWRSNNSGICWAASRQHTNERVISFVSTAVSGAEVRNGLLTRQKNGDAPLPHLHPEGQISELADLLGGLGQGGRPDVLMLSIGGNDMGFAQALQSLTKETSSWWDFFTVLNLFAPPLAFAKAYASKGVHSPGEVQARVLEQLRDGSEFSRSLEQLAHRINSELRPRAVMVVEYPTALFDGDDERPQAGCGLFDVPSLGLSLSEAEAALVEAVGNALNARLEEWCEKHTYRYVGGIARAFKGHGYCSSDSYWRAAEGTVRKQLDKEGVLHPDAGGHTVIADIIGPVLAQEMGRLRRPARG</sequence>
<gene>
    <name evidence="2" type="ORF">ACFFN0_15530</name>
</gene>
<proteinExistence type="predicted"/>
<keyword evidence="3" id="KW-1185">Reference proteome</keyword>
<feature type="region of interest" description="Disordered" evidence="1">
    <location>
        <begin position="128"/>
        <end position="150"/>
    </location>
</feature>
<evidence type="ECO:0008006" key="4">
    <source>
        <dbReference type="Google" id="ProtNLM"/>
    </source>
</evidence>
<reference evidence="2 3" key="1">
    <citation type="submission" date="2024-09" db="EMBL/GenBank/DDBJ databases">
        <authorList>
            <person name="Sun Q."/>
            <person name="Mori K."/>
        </authorList>
    </citation>
    <scope>NUCLEOTIDE SEQUENCE [LARGE SCALE GENOMIC DNA]</scope>
    <source>
        <strain evidence="2 3">JCM 12763</strain>
    </source>
</reference>